<evidence type="ECO:0000313" key="6">
    <source>
        <dbReference type="EMBL" id="AIC93113.1"/>
    </source>
</evidence>
<keyword evidence="2 5" id="KW-0812">Transmembrane</keyword>
<evidence type="ECO:0000256" key="2">
    <source>
        <dbReference type="ARBA" id="ARBA00022692"/>
    </source>
</evidence>
<dbReference type="Proteomes" id="UP000027142">
    <property type="component" value="Chromosome"/>
</dbReference>
<evidence type="ECO:0008006" key="8">
    <source>
        <dbReference type="Google" id="ProtNLM"/>
    </source>
</evidence>
<feature type="transmembrane region" description="Helical" evidence="5">
    <location>
        <begin position="57"/>
        <end position="77"/>
    </location>
</feature>
<dbReference type="EMBL" id="CP003923">
    <property type="protein sequence ID" value="AIC93113.1"/>
    <property type="molecule type" value="Genomic_DNA"/>
</dbReference>
<evidence type="ECO:0000256" key="4">
    <source>
        <dbReference type="ARBA" id="ARBA00023136"/>
    </source>
</evidence>
<dbReference type="OrthoDB" id="2365314at2"/>
<dbReference type="InterPro" id="IPR010899">
    <property type="entry name" value="UPF0344"/>
</dbReference>
<keyword evidence="3 5" id="KW-1133">Transmembrane helix</keyword>
<organism evidence="6 7">
    <name type="scientific">Shouchella lehensis G1</name>
    <dbReference type="NCBI Taxonomy" id="1246626"/>
    <lineage>
        <taxon>Bacteria</taxon>
        <taxon>Bacillati</taxon>
        <taxon>Bacillota</taxon>
        <taxon>Bacilli</taxon>
        <taxon>Bacillales</taxon>
        <taxon>Bacillaceae</taxon>
        <taxon>Shouchella</taxon>
    </lineage>
</organism>
<evidence type="ECO:0000313" key="7">
    <source>
        <dbReference type="Proteomes" id="UP000027142"/>
    </source>
</evidence>
<accession>A0A060LXV8</accession>
<evidence type="ECO:0000256" key="1">
    <source>
        <dbReference type="ARBA" id="ARBA00022475"/>
    </source>
</evidence>
<dbReference type="Pfam" id="PF07457">
    <property type="entry name" value="DUF1516"/>
    <property type="match status" value="1"/>
</dbReference>
<evidence type="ECO:0000256" key="5">
    <source>
        <dbReference type="SAM" id="Phobius"/>
    </source>
</evidence>
<dbReference type="KEGG" id="ble:BleG1_0505"/>
<reference evidence="6 7" key="1">
    <citation type="journal article" date="2014" name="Gene">
        <title>A comparative genomic analysis of the alkalitolerant soil bacterium Bacillus lehensis G1.</title>
        <authorList>
            <person name="Noor Y.M."/>
            <person name="Samsulrizal N.H."/>
            <person name="Jema'on N.A."/>
            <person name="Low K.O."/>
            <person name="Ramli A.N."/>
            <person name="Alias N.I."/>
            <person name="Damis S.I."/>
            <person name="Fuzi S.F."/>
            <person name="Isa M.N."/>
            <person name="Murad A.M."/>
            <person name="Raih M.F."/>
            <person name="Bakar F.D."/>
            <person name="Najimudin N."/>
            <person name="Mahadi N.M."/>
            <person name="Illias R.M."/>
        </authorList>
    </citation>
    <scope>NUCLEOTIDE SEQUENCE [LARGE SCALE GENOMIC DNA]</scope>
    <source>
        <strain evidence="6 7">G1</strain>
    </source>
</reference>
<keyword evidence="1" id="KW-1003">Cell membrane</keyword>
<dbReference type="STRING" id="1246626.BleG1_0505"/>
<dbReference type="RefSeq" id="WP_038476773.1">
    <property type="nucleotide sequence ID" value="NZ_CP003923.1"/>
</dbReference>
<protein>
    <recommendedName>
        <fullName evidence="8">DUF1516 family protein</fullName>
    </recommendedName>
</protein>
<dbReference type="HOGENOM" id="CLU_146641_1_0_9"/>
<proteinExistence type="predicted"/>
<feature type="transmembrane region" description="Helical" evidence="5">
    <location>
        <begin position="6"/>
        <end position="26"/>
    </location>
</feature>
<name>A0A060LXV8_9BACI</name>
<dbReference type="AlphaFoldDB" id="A0A060LXV8"/>
<sequence>MDNVLYQTHIGTWAILALAVIVSLFYRSFYLKIFFRILAVLMLTSGIGLAISLSFPLVFVMKLIIAVLCIGLVEMLLKREKPIKSYVLLGSTFISFLLLCLIGFGVIRF</sequence>
<evidence type="ECO:0000256" key="3">
    <source>
        <dbReference type="ARBA" id="ARBA00022989"/>
    </source>
</evidence>
<keyword evidence="4 5" id="KW-0472">Membrane</keyword>
<keyword evidence="7" id="KW-1185">Reference proteome</keyword>
<feature type="transmembrane region" description="Helical" evidence="5">
    <location>
        <begin position="86"/>
        <end position="107"/>
    </location>
</feature>
<gene>
    <name evidence="6" type="ORF">BleG1_0505</name>
</gene>
<dbReference type="PATRIC" id="fig|1246626.3.peg.494"/>
<feature type="transmembrane region" description="Helical" evidence="5">
    <location>
        <begin position="33"/>
        <end position="51"/>
    </location>
</feature>